<dbReference type="Proteomes" id="UP000318102">
    <property type="component" value="Unassembled WGS sequence"/>
</dbReference>
<comment type="caution">
    <text evidence="3">The sequence shown here is derived from an EMBL/GenBank/DDBJ whole genome shotgun (WGS) entry which is preliminary data.</text>
</comment>
<feature type="chain" id="PRO_5038865204" description="Calcineurin-like phosphoesterase domain-containing protein" evidence="1">
    <location>
        <begin position="20"/>
        <end position="840"/>
    </location>
</feature>
<dbReference type="PANTHER" id="PTHR43143:SF1">
    <property type="entry name" value="SERINE_THREONINE-PROTEIN PHOSPHATASE CPPED1"/>
    <property type="match status" value="1"/>
</dbReference>
<dbReference type="AlphaFoldDB" id="A0A559J4A8"/>
<name>A0A559J4A8_9BACL</name>
<protein>
    <recommendedName>
        <fullName evidence="2">Calcineurin-like phosphoesterase domain-containing protein</fullName>
    </recommendedName>
</protein>
<sequence>MFCAVIACMAIFQTIPVHVAEAANQTITMDKAVYLEGESISLSYTGASKKDWIGLYPKGAMPQGSSPSLTWSYTDVTGHSDGKMTFTKALPPGEYEAIYMEDGGYNVFSRVPLSIISLKSPERLSFVDTDSDSNQVAGDVKIKNPIDVSNILNYNLYWGNDVGKLSAHPVIANIPLTVAGATYAEYETYTFAPDTPIPNGATKLFAYSHSLAGESAAGVEVAIPGIPVKKPLVSFEVITDMHITNNKSHVHNKNIEDALQDIIALNPDSSGLMMVGDNTENGTEAEYKELERIFNLYKKDLPETYFVQGNHDVRWSDWGKTSELFAKYTNMKSNYFDVWIDGYHFIFIGTEKGLKDYSYLSETQLKWLDEKLSENASPDKPKFIFHHQPLKNTVAGANEGTLKTNYWYGVRQDTELKKILTKHPQSILFSGHTHWELGAKDTMYNAKYATMFNAAATSYLYTDENKSKDGSQGYFVEVYDDKVLVKGRDFRNDKWIPNAQFEVSLSTQIPFVDPANDPDLTLSNPTIKLVKGTYTPAESVQVAYTSSVREDWIGIFPEGTVLNKSAKPIAKQKTNTIQQPNGTATFAGLNLAPGKYDAVLVGESEYRTDNDNLELGRVTFEIAEQVVDQPEAPQAIAFTDTDTAAGKIGGDVKITPAANENNIEKYVLYWGNDSGKLAGLAPITSVVKTGGSMTYAIAAGTSIPAGATKLFAFSEGKGKESVNYAEVDISDTGVVPPIERPFVVTSAALSTNSAMVDATISVKPTGKLDKAVVVFQLMKGNTPISIAAYEAKVPAEGSTFNAKFNVNRKDGYQVRVFVVSDFNADLTNIGTLLAEPVTLN</sequence>
<dbReference type="InterPro" id="IPR029052">
    <property type="entry name" value="Metallo-depent_PP-like"/>
</dbReference>
<keyword evidence="4" id="KW-1185">Reference proteome</keyword>
<dbReference type="OrthoDB" id="1645838at2"/>
<proteinExistence type="predicted"/>
<organism evidence="3 4">
    <name type="scientific">Paenibacillus agilis</name>
    <dbReference type="NCBI Taxonomy" id="3020863"/>
    <lineage>
        <taxon>Bacteria</taxon>
        <taxon>Bacillati</taxon>
        <taxon>Bacillota</taxon>
        <taxon>Bacilli</taxon>
        <taxon>Bacillales</taxon>
        <taxon>Paenibacillaceae</taxon>
        <taxon>Paenibacillus</taxon>
    </lineage>
</organism>
<gene>
    <name evidence="3" type="ORF">FPZ44_12625</name>
</gene>
<feature type="domain" description="Calcineurin-like phosphoesterase" evidence="2">
    <location>
        <begin position="237"/>
        <end position="435"/>
    </location>
</feature>
<keyword evidence="1" id="KW-0732">Signal</keyword>
<dbReference type="PANTHER" id="PTHR43143">
    <property type="entry name" value="METALLOPHOSPHOESTERASE, CALCINEURIN SUPERFAMILY"/>
    <property type="match status" value="1"/>
</dbReference>
<evidence type="ECO:0000313" key="4">
    <source>
        <dbReference type="Proteomes" id="UP000318102"/>
    </source>
</evidence>
<accession>A0A559J4A8</accession>
<dbReference type="InterPro" id="IPR051918">
    <property type="entry name" value="STPP_CPPED1"/>
</dbReference>
<evidence type="ECO:0000313" key="3">
    <source>
        <dbReference type="EMBL" id="TVX94720.1"/>
    </source>
</evidence>
<dbReference type="EMBL" id="VNJK01000001">
    <property type="protein sequence ID" value="TVX94720.1"/>
    <property type="molecule type" value="Genomic_DNA"/>
</dbReference>
<dbReference type="GO" id="GO:0016787">
    <property type="term" value="F:hydrolase activity"/>
    <property type="evidence" value="ECO:0007669"/>
    <property type="project" value="InterPro"/>
</dbReference>
<dbReference type="Gene3D" id="3.60.21.10">
    <property type="match status" value="1"/>
</dbReference>
<feature type="signal peptide" evidence="1">
    <location>
        <begin position="1"/>
        <end position="19"/>
    </location>
</feature>
<dbReference type="Pfam" id="PF00149">
    <property type="entry name" value="Metallophos"/>
    <property type="match status" value="1"/>
</dbReference>
<dbReference type="SUPFAM" id="SSF56300">
    <property type="entry name" value="Metallo-dependent phosphatases"/>
    <property type="match status" value="1"/>
</dbReference>
<evidence type="ECO:0000259" key="2">
    <source>
        <dbReference type="Pfam" id="PF00149"/>
    </source>
</evidence>
<reference evidence="3 4" key="1">
    <citation type="submission" date="2019-07" db="EMBL/GenBank/DDBJ databases">
        <authorList>
            <person name="Kim J."/>
        </authorList>
    </citation>
    <scope>NUCLEOTIDE SEQUENCE [LARGE SCALE GENOMIC DNA]</scope>
    <source>
        <strain evidence="3 4">N4</strain>
    </source>
</reference>
<dbReference type="InterPro" id="IPR004843">
    <property type="entry name" value="Calcineurin-like_PHP"/>
</dbReference>
<evidence type="ECO:0000256" key="1">
    <source>
        <dbReference type="SAM" id="SignalP"/>
    </source>
</evidence>